<organism evidence="1 2">
    <name type="scientific">Macroventuria anomochaeta</name>
    <dbReference type="NCBI Taxonomy" id="301207"/>
    <lineage>
        <taxon>Eukaryota</taxon>
        <taxon>Fungi</taxon>
        <taxon>Dikarya</taxon>
        <taxon>Ascomycota</taxon>
        <taxon>Pezizomycotina</taxon>
        <taxon>Dothideomycetes</taxon>
        <taxon>Pleosporomycetidae</taxon>
        <taxon>Pleosporales</taxon>
        <taxon>Pleosporineae</taxon>
        <taxon>Didymellaceae</taxon>
        <taxon>Macroventuria</taxon>
    </lineage>
</organism>
<accession>A0ACB6RTS1</accession>
<protein>
    <submittedName>
        <fullName evidence="1">Uncharacterized protein</fullName>
    </submittedName>
</protein>
<dbReference type="EMBL" id="MU006727">
    <property type="protein sequence ID" value="KAF2625112.1"/>
    <property type="molecule type" value="Genomic_DNA"/>
</dbReference>
<name>A0ACB6RTS1_9PLEO</name>
<evidence type="ECO:0000313" key="1">
    <source>
        <dbReference type="EMBL" id="KAF2625112.1"/>
    </source>
</evidence>
<reference evidence="1" key="1">
    <citation type="journal article" date="2020" name="Stud. Mycol.">
        <title>101 Dothideomycetes genomes: a test case for predicting lifestyles and emergence of pathogens.</title>
        <authorList>
            <person name="Haridas S."/>
            <person name="Albert R."/>
            <person name="Binder M."/>
            <person name="Bloem J."/>
            <person name="Labutti K."/>
            <person name="Salamov A."/>
            <person name="Andreopoulos B."/>
            <person name="Baker S."/>
            <person name="Barry K."/>
            <person name="Bills G."/>
            <person name="Bluhm B."/>
            <person name="Cannon C."/>
            <person name="Castanera R."/>
            <person name="Culley D."/>
            <person name="Daum C."/>
            <person name="Ezra D."/>
            <person name="Gonzalez J."/>
            <person name="Henrissat B."/>
            <person name="Kuo A."/>
            <person name="Liang C."/>
            <person name="Lipzen A."/>
            <person name="Lutzoni F."/>
            <person name="Magnuson J."/>
            <person name="Mondo S."/>
            <person name="Nolan M."/>
            <person name="Ohm R."/>
            <person name="Pangilinan J."/>
            <person name="Park H.-J."/>
            <person name="Ramirez L."/>
            <person name="Alfaro M."/>
            <person name="Sun H."/>
            <person name="Tritt A."/>
            <person name="Yoshinaga Y."/>
            <person name="Zwiers L.-H."/>
            <person name="Turgeon B."/>
            <person name="Goodwin S."/>
            <person name="Spatafora J."/>
            <person name="Crous P."/>
            <person name="Grigoriev I."/>
        </authorList>
    </citation>
    <scope>NUCLEOTIDE SEQUENCE</scope>
    <source>
        <strain evidence="1">CBS 525.71</strain>
    </source>
</reference>
<keyword evidence="2" id="KW-1185">Reference proteome</keyword>
<proteinExistence type="predicted"/>
<comment type="caution">
    <text evidence="1">The sequence shown here is derived from an EMBL/GenBank/DDBJ whole genome shotgun (WGS) entry which is preliminary data.</text>
</comment>
<sequence length="270" mass="30891">MLWAEAANETALRNSAVTDNTAITIGRFGERVFSQIRRFVVVRVNRQSHYVHACAISTYGGRGATKWGVRASEHAIVYLNGSQPAPYPGEHERGLTKDPLRVDPTDPKEKMDPASRVRLGKIYSIEWNVKVRDIGMIAATDRSRLMKYFKEEQSEGFEPDNEFEDEPTIEPQEAYRQPGKYTQHFDYFPATMQPFSSASTQAQYPQGSSPYSTQAQPSYDEPEWYFPATMQPFSSASTQAQYPRRSSPYSTQAQPSYDEPEWKYREKPQK</sequence>
<evidence type="ECO:0000313" key="2">
    <source>
        <dbReference type="Proteomes" id="UP000799754"/>
    </source>
</evidence>
<dbReference type="Proteomes" id="UP000799754">
    <property type="component" value="Unassembled WGS sequence"/>
</dbReference>
<gene>
    <name evidence="1" type="ORF">BU25DRAFT_346542</name>
</gene>